<name>A0AAW1MU55_SAPOF</name>
<keyword evidence="1" id="KW-0812">Transmembrane</keyword>
<keyword evidence="1" id="KW-0472">Membrane</keyword>
<dbReference type="AlphaFoldDB" id="A0AAW1MU55"/>
<evidence type="ECO:0000256" key="1">
    <source>
        <dbReference type="SAM" id="Phobius"/>
    </source>
</evidence>
<proteinExistence type="predicted"/>
<sequence length="115" mass="13634">MWESFLYHYGATLEVNGMVGYLCLERLSSYDHDARAMQKYVADALKIHENKRYVMGAFFEKYYLAFFNLSTVIVCFDNCLHCFDYCIAIIGCWLYFVSKTTMLVFLTHCKQKKRK</sequence>
<feature type="transmembrane region" description="Helical" evidence="1">
    <location>
        <begin position="62"/>
        <end position="81"/>
    </location>
</feature>
<protein>
    <submittedName>
        <fullName evidence="2">Uncharacterized protein</fullName>
    </submittedName>
</protein>
<dbReference type="EMBL" id="JBDFQZ010000002">
    <property type="protein sequence ID" value="KAK9749532.1"/>
    <property type="molecule type" value="Genomic_DNA"/>
</dbReference>
<comment type="caution">
    <text evidence="2">The sequence shown here is derived from an EMBL/GenBank/DDBJ whole genome shotgun (WGS) entry which is preliminary data.</text>
</comment>
<feature type="transmembrane region" description="Helical" evidence="1">
    <location>
        <begin position="87"/>
        <end position="106"/>
    </location>
</feature>
<gene>
    <name evidence="2" type="ORF">RND81_02G132400</name>
</gene>
<organism evidence="2 3">
    <name type="scientific">Saponaria officinalis</name>
    <name type="common">Common soapwort</name>
    <name type="synonym">Lychnis saponaria</name>
    <dbReference type="NCBI Taxonomy" id="3572"/>
    <lineage>
        <taxon>Eukaryota</taxon>
        <taxon>Viridiplantae</taxon>
        <taxon>Streptophyta</taxon>
        <taxon>Embryophyta</taxon>
        <taxon>Tracheophyta</taxon>
        <taxon>Spermatophyta</taxon>
        <taxon>Magnoliopsida</taxon>
        <taxon>eudicotyledons</taxon>
        <taxon>Gunneridae</taxon>
        <taxon>Pentapetalae</taxon>
        <taxon>Caryophyllales</taxon>
        <taxon>Caryophyllaceae</taxon>
        <taxon>Caryophylleae</taxon>
        <taxon>Saponaria</taxon>
    </lineage>
</organism>
<evidence type="ECO:0000313" key="3">
    <source>
        <dbReference type="Proteomes" id="UP001443914"/>
    </source>
</evidence>
<accession>A0AAW1MU55</accession>
<keyword evidence="3" id="KW-1185">Reference proteome</keyword>
<reference evidence="2" key="1">
    <citation type="submission" date="2024-03" db="EMBL/GenBank/DDBJ databases">
        <title>WGS assembly of Saponaria officinalis var. Norfolk2.</title>
        <authorList>
            <person name="Jenkins J."/>
            <person name="Shu S."/>
            <person name="Grimwood J."/>
            <person name="Barry K."/>
            <person name="Goodstein D."/>
            <person name="Schmutz J."/>
            <person name="Leebens-Mack J."/>
            <person name="Osbourn A."/>
        </authorList>
    </citation>
    <scope>NUCLEOTIDE SEQUENCE [LARGE SCALE GENOMIC DNA]</scope>
    <source>
        <strain evidence="2">JIC</strain>
    </source>
</reference>
<keyword evidence="1" id="KW-1133">Transmembrane helix</keyword>
<evidence type="ECO:0000313" key="2">
    <source>
        <dbReference type="EMBL" id="KAK9749532.1"/>
    </source>
</evidence>
<dbReference type="Proteomes" id="UP001443914">
    <property type="component" value="Unassembled WGS sequence"/>
</dbReference>